<dbReference type="Pfam" id="PF13041">
    <property type="entry name" value="PPR_2"/>
    <property type="match status" value="3"/>
</dbReference>
<reference evidence="4" key="1">
    <citation type="submission" date="2021-08" db="EMBL/GenBank/DDBJ databases">
        <title>WGS assembly of Ceratopteris richardii.</title>
        <authorList>
            <person name="Marchant D.B."/>
            <person name="Chen G."/>
            <person name="Jenkins J."/>
            <person name="Shu S."/>
            <person name="Leebens-Mack J."/>
            <person name="Grimwood J."/>
            <person name="Schmutz J."/>
            <person name="Soltis P."/>
            <person name="Soltis D."/>
            <person name="Chen Z.-H."/>
        </authorList>
    </citation>
    <scope>NUCLEOTIDE SEQUENCE</scope>
    <source>
        <strain evidence="4">Whitten #5841</strain>
        <tissue evidence="4">Leaf</tissue>
    </source>
</reference>
<accession>A0A8T2TCB0</accession>
<dbReference type="OrthoDB" id="185373at2759"/>
<dbReference type="GO" id="GO:0008270">
    <property type="term" value="F:zinc ion binding"/>
    <property type="evidence" value="ECO:0007669"/>
    <property type="project" value="InterPro"/>
</dbReference>
<feature type="repeat" description="PPR" evidence="2">
    <location>
        <begin position="159"/>
        <end position="193"/>
    </location>
</feature>
<evidence type="ECO:0000313" key="4">
    <source>
        <dbReference type="EMBL" id="KAH7416471.1"/>
    </source>
</evidence>
<dbReference type="GO" id="GO:0003723">
    <property type="term" value="F:RNA binding"/>
    <property type="evidence" value="ECO:0007669"/>
    <property type="project" value="InterPro"/>
</dbReference>
<dbReference type="InterPro" id="IPR046848">
    <property type="entry name" value="E_motif"/>
</dbReference>
<dbReference type="Pfam" id="PF12854">
    <property type="entry name" value="PPR_1"/>
    <property type="match status" value="1"/>
</dbReference>
<dbReference type="PROSITE" id="PS51375">
    <property type="entry name" value="PPR"/>
    <property type="match status" value="6"/>
</dbReference>
<dbReference type="Pfam" id="PF14432">
    <property type="entry name" value="DYW_deaminase"/>
    <property type="match status" value="1"/>
</dbReference>
<dbReference type="Pfam" id="PF01535">
    <property type="entry name" value="PPR"/>
    <property type="match status" value="2"/>
</dbReference>
<keyword evidence="1" id="KW-0677">Repeat</keyword>
<evidence type="ECO:0000313" key="5">
    <source>
        <dbReference type="Proteomes" id="UP000825935"/>
    </source>
</evidence>
<dbReference type="AlphaFoldDB" id="A0A8T2TCB0"/>
<feature type="repeat" description="PPR" evidence="2">
    <location>
        <begin position="361"/>
        <end position="395"/>
    </location>
</feature>
<feature type="domain" description="DYW" evidence="3">
    <location>
        <begin position="677"/>
        <end position="769"/>
    </location>
</feature>
<dbReference type="NCBIfam" id="TIGR00756">
    <property type="entry name" value="PPR"/>
    <property type="match status" value="5"/>
</dbReference>
<keyword evidence="5" id="KW-1185">Reference proteome</keyword>
<dbReference type="Proteomes" id="UP000825935">
    <property type="component" value="Chromosome 14"/>
</dbReference>
<sequence length="769" mass="86470">MLTIWRNLGGHKQFPRESGYLSGIAGHQVYQRSSHVAIYEHCADYYVNHAETPQNETDHNITSSNSIKVNLGSSVHVEAKSVIDFKLLNQCSKIYDFALLLRECGILKAQREGRHVHFRILKHSLDQNTFLGNLVVQMYGRWGHLTDARCVFNGLMSKNVFSWNIMISSYVDNRQGRQALKVFQKMLCCDIIPHESTFVCVLSACVCEASLAEGKWVHEYACSCAVELNSIVGTALINMYGRCGSPEGAVEIFDRLPEKDLITWSAMIEIYAQHGEIHGALHIFQQMLLVGMLPSKVTYLGVIGACTVSSDLPSSLRVHVSLITSDHKEDTMVSNAIINMYGKCGSLENARIMFETMKERDVVTWSSMIGAYAQQEHGRKALDVFQKMHLKNIEPDRISFVSILDACASCATLAKGRIIHMFVIEKGFESDIVVKTSMINLYAKCGKLADANCLFQKMETRNSISWNAMISAYAQHGYSKSALKLFNYMVREAVIPTKVTFYSVLSACSFAGMINEAQGYFDSMKRDYGLTPEDVHYNCLIDLYGRAGRLEEGENLIRNMQCSPTCASWMSLLGACRVKLDVPRAKYAAERAAELDPNSAAPFVMLSNIYAACGMWKEVNEVRKYIKDKGLKKQPGRSSIEIDGETHDFSVADEAHPKCREIYAELERLNQDMKEVGYSPDTKVVLHDVNEETKEQVLCYHSERIALAFGLISTPPHTSLRIIKNLRACPDCHSAFKFISKLLCREIVVRDATRFHIIKDGVCSCADYW</sequence>
<dbReference type="GO" id="GO:0009451">
    <property type="term" value="P:RNA modification"/>
    <property type="evidence" value="ECO:0007669"/>
    <property type="project" value="InterPro"/>
</dbReference>
<dbReference type="EMBL" id="CM035419">
    <property type="protein sequence ID" value="KAH7416471.1"/>
    <property type="molecule type" value="Genomic_DNA"/>
</dbReference>
<dbReference type="FunFam" id="1.25.40.10:FF:000366">
    <property type="entry name" value="Pentatricopeptide (PPR) repeat-containing protein"/>
    <property type="match status" value="1"/>
</dbReference>
<dbReference type="PANTHER" id="PTHR47926:SF533">
    <property type="entry name" value="DYW DOMAIN-CONTAINING PROTEIN"/>
    <property type="match status" value="1"/>
</dbReference>
<evidence type="ECO:0000259" key="3">
    <source>
        <dbReference type="Pfam" id="PF14432"/>
    </source>
</evidence>
<evidence type="ECO:0000256" key="1">
    <source>
        <dbReference type="ARBA" id="ARBA00022737"/>
    </source>
</evidence>
<feature type="repeat" description="PPR" evidence="2">
    <location>
        <begin position="330"/>
        <end position="360"/>
    </location>
</feature>
<dbReference type="Pfam" id="PF20431">
    <property type="entry name" value="E_motif"/>
    <property type="match status" value="1"/>
</dbReference>
<feature type="repeat" description="PPR" evidence="2">
    <location>
        <begin position="533"/>
        <end position="563"/>
    </location>
</feature>
<dbReference type="InterPro" id="IPR002885">
    <property type="entry name" value="PPR_rpt"/>
</dbReference>
<dbReference type="InterPro" id="IPR046960">
    <property type="entry name" value="PPR_At4g14850-like_plant"/>
</dbReference>
<dbReference type="InterPro" id="IPR011990">
    <property type="entry name" value="TPR-like_helical_dom_sf"/>
</dbReference>
<name>A0A8T2TCB0_CERRI</name>
<dbReference type="PANTHER" id="PTHR47926">
    <property type="entry name" value="PENTATRICOPEPTIDE REPEAT-CONTAINING PROTEIN"/>
    <property type="match status" value="1"/>
</dbReference>
<feature type="repeat" description="PPR" evidence="2">
    <location>
        <begin position="462"/>
        <end position="496"/>
    </location>
</feature>
<organism evidence="4 5">
    <name type="scientific">Ceratopteris richardii</name>
    <name type="common">Triangle waterfern</name>
    <dbReference type="NCBI Taxonomy" id="49495"/>
    <lineage>
        <taxon>Eukaryota</taxon>
        <taxon>Viridiplantae</taxon>
        <taxon>Streptophyta</taxon>
        <taxon>Embryophyta</taxon>
        <taxon>Tracheophyta</taxon>
        <taxon>Polypodiopsida</taxon>
        <taxon>Polypodiidae</taxon>
        <taxon>Polypodiales</taxon>
        <taxon>Pteridineae</taxon>
        <taxon>Pteridaceae</taxon>
        <taxon>Parkerioideae</taxon>
        <taxon>Ceratopteris</taxon>
    </lineage>
</organism>
<dbReference type="OMA" id="CEINEHV"/>
<dbReference type="Gene3D" id="1.25.40.10">
    <property type="entry name" value="Tetratricopeptide repeat domain"/>
    <property type="match status" value="5"/>
</dbReference>
<evidence type="ECO:0000256" key="2">
    <source>
        <dbReference type="PROSITE-ProRule" id="PRU00708"/>
    </source>
</evidence>
<feature type="repeat" description="PPR" evidence="2">
    <location>
        <begin position="260"/>
        <end position="294"/>
    </location>
</feature>
<proteinExistence type="predicted"/>
<dbReference type="FunFam" id="1.25.40.10:FF:000031">
    <property type="entry name" value="Pentatricopeptide repeat-containing protein mitochondrial"/>
    <property type="match status" value="3"/>
</dbReference>
<gene>
    <name evidence="4" type="ORF">KP509_14G093100</name>
</gene>
<dbReference type="InterPro" id="IPR032867">
    <property type="entry name" value="DYW_dom"/>
</dbReference>
<protein>
    <recommendedName>
        <fullName evidence="3">DYW domain-containing protein</fullName>
    </recommendedName>
</protein>
<dbReference type="SUPFAM" id="SSF48452">
    <property type="entry name" value="TPR-like"/>
    <property type="match status" value="1"/>
</dbReference>
<comment type="caution">
    <text evidence="4">The sequence shown here is derived from an EMBL/GenBank/DDBJ whole genome shotgun (WGS) entry which is preliminary data.</text>
</comment>